<evidence type="ECO:0000313" key="3">
    <source>
        <dbReference type="Proteomes" id="UP001163105"/>
    </source>
</evidence>
<keyword evidence="2" id="KW-0413">Isomerase</keyword>
<evidence type="ECO:0000256" key="1">
    <source>
        <dbReference type="SAM" id="MobiDB-lite"/>
    </source>
</evidence>
<dbReference type="GO" id="GO:0016853">
    <property type="term" value="F:isomerase activity"/>
    <property type="evidence" value="ECO:0007669"/>
    <property type="project" value="UniProtKB-KW"/>
</dbReference>
<accession>A0AB34FCT3</accession>
<organism evidence="2 3">
    <name type="scientific">Purpureocillium lavendulum</name>
    <dbReference type="NCBI Taxonomy" id="1247861"/>
    <lineage>
        <taxon>Eukaryota</taxon>
        <taxon>Fungi</taxon>
        <taxon>Dikarya</taxon>
        <taxon>Ascomycota</taxon>
        <taxon>Pezizomycotina</taxon>
        <taxon>Sordariomycetes</taxon>
        <taxon>Hypocreomycetidae</taxon>
        <taxon>Hypocreales</taxon>
        <taxon>Ophiocordycipitaceae</taxon>
        <taxon>Purpureocillium</taxon>
    </lineage>
</organism>
<protein>
    <submittedName>
        <fullName evidence="2">Glucosamine-6-phosphate isomerase</fullName>
    </submittedName>
</protein>
<gene>
    <name evidence="2" type="ORF">O9K51_10566</name>
</gene>
<dbReference type="AlphaFoldDB" id="A0AB34FCT3"/>
<reference evidence="2" key="1">
    <citation type="submission" date="2023-01" db="EMBL/GenBank/DDBJ databases">
        <title>The growth and conidiation of Purpureocillium lavendulum are regulated by nitrogen source and histone H3K14 acetylation.</title>
        <authorList>
            <person name="Tang P."/>
            <person name="Han J."/>
            <person name="Zhang C."/>
            <person name="Tang P."/>
            <person name="Qi F."/>
            <person name="Zhang K."/>
            <person name="Liang L."/>
        </authorList>
    </citation>
    <scope>NUCLEOTIDE SEQUENCE</scope>
    <source>
        <strain evidence="2">YMF1.00683</strain>
    </source>
</reference>
<feature type="region of interest" description="Disordered" evidence="1">
    <location>
        <begin position="37"/>
        <end position="61"/>
    </location>
</feature>
<keyword evidence="3" id="KW-1185">Reference proteome</keyword>
<evidence type="ECO:0000313" key="2">
    <source>
        <dbReference type="EMBL" id="KAJ6436799.1"/>
    </source>
</evidence>
<comment type="caution">
    <text evidence="2">The sequence shown here is derived from an EMBL/GenBank/DDBJ whole genome shotgun (WGS) entry which is preliminary data.</text>
</comment>
<proteinExistence type="predicted"/>
<dbReference type="EMBL" id="JAQHRD010000016">
    <property type="protein sequence ID" value="KAJ6436799.1"/>
    <property type="molecule type" value="Genomic_DNA"/>
</dbReference>
<sequence length="93" mass="10194">MELFAQILALRTGEALLFSPSAVIGIRDLTRDGITIEDSPYDTESRASYSTSTDSDSDDSEVKAELLRLGHNFMKVVVRQRITQDGGRSVMAA</sequence>
<dbReference type="Proteomes" id="UP001163105">
    <property type="component" value="Unassembled WGS sequence"/>
</dbReference>
<name>A0AB34FCT3_9HYPO</name>